<evidence type="ECO:0000259" key="8">
    <source>
        <dbReference type="PROSITE" id="PS50004"/>
    </source>
</evidence>
<dbReference type="AlphaFoldDB" id="A0A3P8QTF7"/>
<keyword evidence="10" id="KW-1185">Reference proteome</keyword>
<dbReference type="InterPro" id="IPR031139">
    <property type="entry name" value="RPGRIP1_fam"/>
</dbReference>
<organism evidence="9 10">
    <name type="scientific">Astatotilapia calliptera</name>
    <name type="common">Eastern happy</name>
    <name type="synonym">Chromis callipterus</name>
    <dbReference type="NCBI Taxonomy" id="8154"/>
    <lineage>
        <taxon>Eukaryota</taxon>
        <taxon>Metazoa</taxon>
        <taxon>Chordata</taxon>
        <taxon>Craniata</taxon>
        <taxon>Vertebrata</taxon>
        <taxon>Euteleostomi</taxon>
        <taxon>Actinopterygii</taxon>
        <taxon>Neopterygii</taxon>
        <taxon>Teleostei</taxon>
        <taxon>Neoteleostei</taxon>
        <taxon>Acanthomorphata</taxon>
        <taxon>Ovalentaria</taxon>
        <taxon>Cichlomorphae</taxon>
        <taxon>Cichliformes</taxon>
        <taxon>Cichlidae</taxon>
        <taxon>African cichlids</taxon>
        <taxon>Pseudocrenilabrinae</taxon>
        <taxon>Haplochromini</taxon>
        <taxon>Astatotilapia</taxon>
    </lineage>
</organism>
<sequence length="1229" mass="139669">MSTLRDETAADVPVKDVTVDLSRLTPAPPESSTYQHARARLDISRVSREELEDRFLRLQEETLQLKQHSHKRDDLIKKLSTKLKRLMNNRDRMEQLAAGTAPSSRVRDVEMEEMMEELHEKVRALQAENEGLKQRLLVAKHQLINRQSQRPTPYDRIQPRVNTGLKKFRDDMSSPSLIRPKSTRSLEGGGRPPTGLLPRYGHSLLEEARSEIRNLENVIESQRSRMEELEGASELLREELRRKEAEYEERLLQVRQEQSSKLRTHVNSNVTLIKLQKQLAVRSNTVAELEGRYLQLQESQQTLKLSHEAAMAKVDELSADLKNERLKRLELEKQLQSASVSRTRMEQLQERIGELEQDRDLLKDSNEKLLNSAFDVSQQEKWQLQEQRLKLQISQLETALKADLVDKNEILDKVKAERDTNEKLKEANQKLEVQFLQQKQQLEELNEQLKFYSRGSDYDVAELTEALLLVKTRKSQRSGDLDFLREAEEETGGTSMENAIKELRAAHAETIQELEKTRSLLSTESRISQGYKAELDAALRKMDADKLEYEQKLERQAQLLDARATKIRKLEAQLRDIAYGTKTYSVKADATAEDEADESGEALHLESGENLLELQIVGVTLSGSALQMLGEAEPATFCTYAFYVFELHATPVVTGHSPKYNFTSKYVVSVDERFLDYLHRGAVRVELHEALGLDWRTLAAGELHLQQLLEQDGKVHGSVALVGSRDEARCFGSLEFWLRLRVPMTETLRLYREKMKAPPPTTGDWNELFITVRRCSGLQPRGSWQPSPYVVYKFFHFPDHPTATVHNRQDPDFHDLRSYSVSMDADLDRYLKSELLQFYVFDYKEEQMDMYLGKAQVPLRTLTHDESLTGVFSLADPSGLPAGNIEVTLKWKVSYIHPVDAMEDEPRFTPVEEASEAKQQPEGKEARHHCAESQAPLPKPRLKTQVKGTPPAKKVTFEGTAANQQLDASSSAQEAETLPAAPVQVLSKGAGEEEDDERESDVSEGQLVTGSAASYSDDSEISEEIIEDVEDVPAAAEAQSDSDDCIVPGTATARKVSERVRVEIVCLSLRAESRVARDSSVVRLFVEYSFLDLPTEETPLSLPKPPLGRSINYNYSKVIPVDAERNAARRRLLRGVLQGRNPHMERIRFTVVSEPPEEEEQERECEDVGVAFLRIPDILEKQRDVTEERLSVLDVEDSSEVVGTLTVSVECLEALRSIMEEEETAISRL</sequence>
<dbReference type="CDD" id="cd00030">
    <property type="entry name" value="C2"/>
    <property type="match status" value="1"/>
</dbReference>
<comment type="subcellular location">
    <subcellularLocation>
        <location evidence="1">Cell projection</location>
        <location evidence="1">Cilium</location>
    </subcellularLocation>
</comment>
<dbReference type="Pfam" id="PF00168">
    <property type="entry name" value="C2"/>
    <property type="match status" value="1"/>
</dbReference>
<evidence type="ECO:0000256" key="5">
    <source>
        <dbReference type="ARBA" id="ARBA00023273"/>
    </source>
</evidence>
<feature type="region of interest" description="Disordered" evidence="7">
    <location>
        <begin position="904"/>
        <end position="1020"/>
    </location>
</feature>
<dbReference type="Ensembl" id="ENSACLT00000032964.2">
    <property type="protein sequence ID" value="ENSACLP00000032202.1"/>
    <property type="gene ID" value="ENSACLG00000021843.2"/>
</dbReference>
<keyword evidence="4" id="KW-0969">Cilium</keyword>
<dbReference type="GeneTree" id="ENSGT00520000055620"/>
<keyword evidence="3 6" id="KW-0175">Coiled coil</keyword>
<feature type="coiled-coil region" evidence="6">
    <location>
        <begin position="41"/>
        <end position="142"/>
    </location>
</feature>
<dbReference type="Proteomes" id="UP000265100">
    <property type="component" value="Chromosome 7"/>
</dbReference>
<feature type="compositionally biased region" description="Basic and acidic residues" evidence="7">
    <location>
        <begin position="915"/>
        <end position="931"/>
    </location>
</feature>
<gene>
    <name evidence="9" type="primary">RPGRIP1L</name>
</gene>
<protein>
    <recommendedName>
        <fullName evidence="8">C2 domain-containing protein</fullName>
    </recommendedName>
</protein>
<dbReference type="GO" id="GO:1905515">
    <property type="term" value="P:non-motile cilium assembly"/>
    <property type="evidence" value="ECO:0007669"/>
    <property type="project" value="TreeGrafter"/>
</dbReference>
<dbReference type="InterPro" id="IPR041091">
    <property type="entry name" value="RPGRIP1_C"/>
</dbReference>
<accession>A0A3P8QTF7</accession>
<feature type="coiled-coil region" evidence="6">
    <location>
        <begin position="500"/>
        <end position="559"/>
    </location>
</feature>
<dbReference type="Gene3D" id="2.60.40.150">
    <property type="entry name" value="C2 domain"/>
    <property type="match status" value="3"/>
</dbReference>
<dbReference type="SUPFAM" id="SSF49562">
    <property type="entry name" value="C2 domain (Calcium/lipid-binding domain, CaLB)"/>
    <property type="match status" value="2"/>
</dbReference>
<dbReference type="PANTHER" id="PTHR14240">
    <property type="entry name" value="RETINITIS PIGMENTOSA GTPASE REGULATOR-INTERACTING PROTEIN"/>
    <property type="match status" value="1"/>
</dbReference>
<dbReference type="InterPro" id="IPR021656">
    <property type="entry name" value="C2-C2_1"/>
</dbReference>
<dbReference type="Bgee" id="ENSACLG00000021843">
    <property type="expression patterns" value="Expressed in camera-type eye and 5 other cell types or tissues"/>
</dbReference>
<dbReference type="Pfam" id="PF18111">
    <property type="entry name" value="RPGR1_C"/>
    <property type="match status" value="1"/>
</dbReference>
<proteinExistence type="inferred from homology"/>
<dbReference type="PROSITE" id="PS50004">
    <property type="entry name" value="C2"/>
    <property type="match status" value="1"/>
</dbReference>
<evidence type="ECO:0000313" key="10">
    <source>
        <dbReference type="Proteomes" id="UP000265100"/>
    </source>
</evidence>
<dbReference type="GO" id="GO:0046548">
    <property type="term" value="P:retinal rod cell development"/>
    <property type="evidence" value="ECO:0007669"/>
    <property type="project" value="TreeGrafter"/>
</dbReference>
<name>A0A3P8QTF7_ASTCA</name>
<reference evidence="9 10" key="1">
    <citation type="submission" date="2018-05" db="EMBL/GenBank/DDBJ databases">
        <authorList>
            <person name="Datahose"/>
        </authorList>
    </citation>
    <scope>NUCLEOTIDE SEQUENCE</scope>
</reference>
<evidence type="ECO:0000313" key="9">
    <source>
        <dbReference type="Ensembl" id="ENSACLP00000032202.1"/>
    </source>
</evidence>
<feature type="compositionally biased region" description="Polar residues" evidence="7">
    <location>
        <begin position="961"/>
        <end position="974"/>
    </location>
</feature>
<evidence type="ECO:0000256" key="6">
    <source>
        <dbReference type="SAM" id="Coils"/>
    </source>
</evidence>
<dbReference type="GO" id="GO:0005856">
    <property type="term" value="C:cytoskeleton"/>
    <property type="evidence" value="ECO:0007669"/>
    <property type="project" value="UniProtKB-ARBA"/>
</dbReference>
<keyword evidence="5" id="KW-0966">Cell projection</keyword>
<feature type="region of interest" description="Disordered" evidence="7">
    <location>
        <begin position="166"/>
        <end position="197"/>
    </location>
</feature>
<evidence type="ECO:0000256" key="4">
    <source>
        <dbReference type="ARBA" id="ARBA00023069"/>
    </source>
</evidence>
<dbReference type="GO" id="GO:0032391">
    <property type="term" value="C:photoreceptor connecting cilium"/>
    <property type="evidence" value="ECO:0007669"/>
    <property type="project" value="TreeGrafter"/>
</dbReference>
<dbReference type="PANTHER" id="PTHR14240:SF1">
    <property type="entry name" value="PROTEIN FANTOM-RELATED"/>
    <property type="match status" value="1"/>
</dbReference>
<evidence type="ECO:0000256" key="2">
    <source>
        <dbReference type="ARBA" id="ARBA00006042"/>
    </source>
</evidence>
<reference evidence="9" key="4">
    <citation type="submission" date="2025-09" db="UniProtKB">
        <authorList>
            <consortium name="Ensembl"/>
        </authorList>
    </citation>
    <scope>IDENTIFICATION</scope>
</reference>
<dbReference type="Pfam" id="PF11618">
    <property type="entry name" value="C2-C2_1"/>
    <property type="match status" value="1"/>
</dbReference>
<feature type="domain" description="C2" evidence="8">
    <location>
        <begin position="749"/>
        <end position="872"/>
    </location>
</feature>
<dbReference type="FunFam" id="2.60.40.150:FF:000073">
    <property type="entry name" value="protein fantom isoform X1"/>
    <property type="match status" value="1"/>
</dbReference>
<evidence type="ECO:0000256" key="7">
    <source>
        <dbReference type="SAM" id="MobiDB-lite"/>
    </source>
</evidence>
<dbReference type="InterPro" id="IPR035892">
    <property type="entry name" value="C2_domain_sf"/>
</dbReference>
<feature type="coiled-coil region" evidence="6">
    <location>
        <begin position="307"/>
        <end position="372"/>
    </location>
</feature>
<reference evidence="9" key="3">
    <citation type="submission" date="2025-08" db="UniProtKB">
        <authorList>
            <consortium name="Ensembl"/>
        </authorList>
    </citation>
    <scope>IDENTIFICATION</scope>
</reference>
<evidence type="ECO:0000256" key="1">
    <source>
        <dbReference type="ARBA" id="ARBA00004138"/>
    </source>
</evidence>
<feature type="coiled-coil region" evidence="6">
    <location>
        <begin position="205"/>
        <end position="257"/>
    </location>
</feature>
<evidence type="ECO:0000256" key="3">
    <source>
        <dbReference type="ARBA" id="ARBA00023054"/>
    </source>
</evidence>
<dbReference type="InterPro" id="IPR000008">
    <property type="entry name" value="C2_dom"/>
</dbReference>
<reference evidence="10" key="2">
    <citation type="submission" date="2023-03" db="EMBL/GenBank/DDBJ databases">
        <authorList>
            <consortium name="Wellcome Sanger Institute Data Sharing"/>
        </authorList>
    </citation>
    <scope>NUCLEOTIDE SEQUENCE [LARGE SCALE GENOMIC DNA]</scope>
</reference>
<dbReference type="OMA" id="HMERIRF"/>
<comment type="similarity">
    <text evidence="2">Belongs to the RPGRIP1 family.</text>
</comment>
<dbReference type="GeneID" id="113025005"/>
<feature type="coiled-coil region" evidence="6">
    <location>
        <begin position="407"/>
        <end position="455"/>
    </location>
</feature>
<dbReference type="RefSeq" id="XP_026028111.1">
    <property type="nucleotide sequence ID" value="XM_026172326.1"/>
</dbReference>